<sequence>MRYRPILLLCCLMVLINLRSIASIDHLVANERTASPGYTTYYIDPQNGNDNNTGKTKAKAWKSFAPSNKLIFTASDKLVILSPGRFNNSLMLIAKGSVKEPFRVTFAPGKYDLYDTDAYTTKLHITNTNDVPDGLKAIAIGISSSKNIIIDGTGAKLLMHGKMIETFVDHSENVSITGLSYDYNTPTESECKVTELTDKYADLQVHKDSHYDIVDSNLFWKGDGWRYASSWYWQEFDPATSFVTRTGLNLAKGKFVDLGTQHIRVYLAGNLGLKKGFIYQTRDVTRDCAGFFLQRSKNISLRNIRIYYMHGMGVVSQYCENLSLDGVVVKPDEASGRTCAAWADILHFAGCRGKIEVKNSYLSAANDDALNVHGIHLRIMEQPAPNQIKVRFMHGQTYGFNAYAPGDSIELIHGNSLLAFGNNVVTGSQMLNDKEILLTLKKPITTALQKDDAVENITWTPSLNFHHNTITAIPTRGALVTTRRKVLIEHNKFIRTSSQAILVEDDAEGWFESGMVKDMTMRNNSFVDCGEPAISIHPENKIYNGPVHQNIRISGNIFLLRDGEALAAKSTKGISFKNNTIKRAKSDKRLISFENCFQVDTLTNKISIR</sequence>
<evidence type="ECO:0000313" key="11">
    <source>
        <dbReference type="EMBL" id="MBE9660425.1"/>
    </source>
</evidence>
<evidence type="ECO:0000259" key="9">
    <source>
        <dbReference type="Pfam" id="PF23763"/>
    </source>
</evidence>
<dbReference type="InterPro" id="IPR057275">
    <property type="entry name" value="Beta-barrel_GLAA-B_I"/>
</dbReference>
<evidence type="ECO:0000256" key="5">
    <source>
        <dbReference type="ARBA" id="ARBA00022801"/>
    </source>
</evidence>
<dbReference type="GO" id="GO:0004557">
    <property type="term" value="F:alpha-galactosidase activity"/>
    <property type="evidence" value="ECO:0007669"/>
    <property type="project" value="UniProtKB-EC"/>
</dbReference>
<evidence type="ECO:0000313" key="12">
    <source>
        <dbReference type="Proteomes" id="UP000622475"/>
    </source>
</evidence>
<dbReference type="Gene3D" id="2.160.20.10">
    <property type="entry name" value="Single-stranded right-handed beta-helix, Pectin lyase-like"/>
    <property type="match status" value="2"/>
</dbReference>
<dbReference type="InterPro" id="IPR006626">
    <property type="entry name" value="PbH1"/>
</dbReference>
<dbReference type="InterPro" id="IPR056441">
    <property type="entry name" value="Beta-barrel_GLAA-B_II"/>
</dbReference>
<protein>
    <submittedName>
        <fullName evidence="11">Right-handed parallel beta-helix repeat-containing protein</fullName>
    </submittedName>
</protein>
<feature type="domain" description="GLAA-B beta-barrel" evidence="10">
    <location>
        <begin position="387"/>
        <end position="454"/>
    </location>
</feature>
<evidence type="ECO:0000259" key="8">
    <source>
        <dbReference type="Pfam" id="PF13229"/>
    </source>
</evidence>
<dbReference type="InterPro" id="IPR039448">
    <property type="entry name" value="Beta_helix"/>
</dbReference>
<keyword evidence="6" id="KW-0326">Glycosidase</keyword>
<feature type="domain" description="GLAA-B beta-barrel" evidence="9">
    <location>
        <begin position="189"/>
        <end position="268"/>
    </location>
</feature>
<evidence type="ECO:0000256" key="7">
    <source>
        <dbReference type="SAM" id="SignalP"/>
    </source>
</evidence>
<evidence type="ECO:0000256" key="6">
    <source>
        <dbReference type="ARBA" id="ARBA00023295"/>
    </source>
</evidence>
<dbReference type="Pfam" id="PF13229">
    <property type="entry name" value="Beta_helix"/>
    <property type="match status" value="1"/>
</dbReference>
<evidence type="ECO:0000256" key="3">
    <source>
        <dbReference type="ARBA" id="ARBA00022729"/>
    </source>
</evidence>
<dbReference type="Proteomes" id="UP000622475">
    <property type="component" value="Unassembled WGS sequence"/>
</dbReference>
<dbReference type="SUPFAM" id="SSF51126">
    <property type="entry name" value="Pectin lyase-like"/>
    <property type="match status" value="1"/>
</dbReference>
<comment type="catalytic activity">
    <reaction evidence="2">
        <text>Hydrolysis of terminal, non-reducing branched (1-&gt;3)-alpha-D-galactosidic residues, producing free D-galactose.</text>
        <dbReference type="EC" id="3.2.1.n1"/>
    </reaction>
</comment>
<dbReference type="Pfam" id="PF23763">
    <property type="entry name" value="Beta-barrel_GLAA-B_I"/>
    <property type="match status" value="1"/>
</dbReference>
<evidence type="ECO:0000256" key="2">
    <source>
        <dbReference type="ARBA" id="ARBA00001271"/>
    </source>
</evidence>
<dbReference type="InterPro" id="IPR012334">
    <property type="entry name" value="Pectin_lyas_fold"/>
</dbReference>
<feature type="chain" id="PRO_5036944439" evidence="7">
    <location>
        <begin position="23"/>
        <end position="609"/>
    </location>
</feature>
<keyword evidence="4" id="KW-0677">Repeat</keyword>
<feature type="domain" description="Right handed beta helix" evidence="8">
    <location>
        <begin position="464"/>
        <end position="581"/>
    </location>
</feature>
<keyword evidence="5" id="KW-0378">Hydrolase</keyword>
<evidence type="ECO:0000256" key="4">
    <source>
        <dbReference type="ARBA" id="ARBA00022737"/>
    </source>
</evidence>
<proteinExistence type="predicted"/>
<comment type="caution">
    <text evidence="11">The sequence shown here is derived from an EMBL/GenBank/DDBJ whole genome shotgun (WGS) entry which is preliminary data.</text>
</comment>
<feature type="signal peptide" evidence="7">
    <location>
        <begin position="1"/>
        <end position="22"/>
    </location>
</feature>
<dbReference type="SMART" id="SM00710">
    <property type="entry name" value="PbH1"/>
    <property type="match status" value="5"/>
</dbReference>
<dbReference type="Pfam" id="PF23764">
    <property type="entry name" value="Beta-barrel_GLAA-B_II"/>
    <property type="match status" value="1"/>
</dbReference>
<accession>A0A929PVL1</accession>
<reference evidence="11" key="1">
    <citation type="submission" date="2020-10" db="EMBL/GenBank/DDBJ databases">
        <title>Mucilaginibacter mali sp. nov., isolated from rhizosphere soil of apple orchard.</title>
        <authorList>
            <person name="Lee J.-S."/>
            <person name="Kim H.S."/>
            <person name="Kim J.-S."/>
        </authorList>
    </citation>
    <scope>NUCLEOTIDE SEQUENCE</scope>
    <source>
        <strain evidence="11">KCTC 22746</strain>
    </source>
</reference>
<keyword evidence="3 7" id="KW-0732">Signal</keyword>
<gene>
    <name evidence="11" type="ORF">IRJ16_00875</name>
</gene>
<name>A0A929PVL1_9SPHI</name>
<dbReference type="EMBL" id="JADFFL010000001">
    <property type="protein sequence ID" value="MBE9660425.1"/>
    <property type="molecule type" value="Genomic_DNA"/>
</dbReference>
<evidence type="ECO:0000256" key="1">
    <source>
        <dbReference type="ARBA" id="ARBA00001255"/>
    </source>
</evidence>
<comment type="catalytic activity">
    <reaction evidence="1">
        <text>Hydrolysis of terminal, non-reducing alpha-D-galactose residues in alpha-D-galactosides, including galactose oligosaccharides, galactomannans and galactolipids.</text>
        <dbReference type="EC" id="3.2.1.22"/>
    </reaction>
</comment>
<keyword evidence="12" id="KW-1185">Reference proteome</keyword>
<organism evidence="11 12">
    <name type="scientific">Mucilaginibacter myungsuensis</name>
    <dbReference type="NCBI Taxonomy" id="649104"/>
    <lineage>
        <taxon>Bacteria</taxon>
        <taxon>Pseudomonadati</taxon>
        <taxon>Bacteroidota</taxon>
        <taxon>Sphingobacteriia</taxon>
        <taxon>Sphingobacteriales</taxon>
        <taxon>Sphingobacteriaceae</taxon>
        <taxon>Mucilaginibacter</taxon>
    </lineage>
</organism>
<evidence type="ECO:0000259" key="10">
    <source>
        <dbReference type="Pfam" id="PF23764"/>
    </source>
</evidence>
<dbReference type="InterPro" id="IPR011050">
    <property type="entry name" value="Pectin_lyase_fold/virulence"/>
</dbReference>
<dbReference type="RefSeq" id="WP_194109628.1">
    <property type="nucleotide sequence ID" value="NZ_JADFFL010000001.1"/>
</dbReference>
<dbReference type="AlphaFoldDB" id="A0A929PVL1"/>